<proteinExistence type="predicted"/>
<protein>
    <recommendedName>
        <fullName evidence="4">Thionin-like protein 2</fullName>
    </recommendedName>
</protein>
<reference evidence="2 3" key="1">
    <citation type="submission" date="2024-03" db="EMBL/GenBank/DDBJ databases">
        <authorList>
            <person name="Gkanogiannis A."/>
            <person name="Becerra Lopez-Lavalle L."/>
        </authorList>
    </citation>
    <scope>NUCLEOTIDE SEQUENCE [LARGE SCALE GENOMIC DNA]</scope>
</reference>
<gene>
    <name evidence="2" type="ORF">CITCOLO1_LOCUS2085</name>
</gene>
<evidence type="ECO:0000313" key="3">
    <source>
        <dbReference type="Proteomes" id="UP001642487"/>
    </source>
</evidence>
<dbReference type="EMBL" id="OZ021735">
    <property type="protein sequence ID" value="CAK9310458.1"/>
    <property type="molecule type" value="Genomic_DNA"/>
</dbReference>
<evidence type="ECO:0000313" key="2">
    <source>
        <dbReference type="EMBL" id="CAK9310458.1"/>
    </source>
</evidence>
<name>A0ABP0XQL6_9ROSI</name>
<feature type="signal peptide" evidence="1">
    <location>
        <begin position="1"/>
        <end position="26"/>
    </location>
</feature>
<evidence type="ECO:0000256" key="1">
    <source>
        <dbReference type="SAM" id="SignalP"/>
    </source>
</evidence>
<dbReference type="InterPro" id="IPR038975">
    <property type="entry name" value="THNL"/>
</dbReference>
<dbReference type="Proteomes" id="UP001642487">
    <property type="component" value="Chromosome 1"/>
</dbReference>
<keyword evidence="1" id="KW-0732">Signal</keyword>
<keyword evidence="3" id="KW-1185">Reference proteome</keyword>
<organism evidence="2 3">
    <name type="scientific">Citrullus colocynthis</name>
    <name type="common">colocynth</name>
    <dbReference type="NCBI Taxonomy" id="252529"/>
    <lineage>
        <taxon>Eukaryota</taxon>
        <taxon>Viridiplantae</taxon>
        <taxon>Streptophyta</taxon>
        <taxon>Embryophyta</taxon>
        <taxon>Tracheophyta</taxon>
        <taxon>Spermatophyta</taxon>
        <taxon>Magnoliopsida</taxon>
        <taxon>eudicotyledons</taxon>
        <taxon>Gunneridae</taxon>
        <taxon>Pentapetalae</taxon>
        <taxon>rosids</taxon>
        <taxon>fabids</taxon>
        <taxon>Cucurbitales</taxon>
        <taxon>Cucurbitaceae</taxon>
        <taxon>Benincaseae</taxon>
        <taxon>Citrullus</taxon>
    </lineage>
</organism>
<dbReference type="PANTHER" id="PTHR36312:SF1">
    <property type="entry name" value="OS01G0594500 PROTEIN"/>
    <property type="match status" value="1"/>
</dbReference>
<feature type="chain" id="PRO_5045746104" description="Thionin-like protein 2" evidence="1">
    <location>
        <begin position="27"/>
        <end position="119"/>
    </location>
</feature>
<evidence type="ECO:0008006" key="4">
    <source>
        <dbReference type="Google" id="ProtNLM"/>
    </source>
</evidence>
<sequence length="119" mass="12851">MESSIVAKNWAIMGLLVLSWVSMANSESIQDCYSTCFVVCAVTPGISFSDCPSRCLHSCITPSNSSMGNTDVHSQQKNHFYCELGCATSWCTKYSTKENPAAKEVGSCVDSCSHTCSLN</sequence>
<dbReference type="PANTHER" id="PTHR36312">
    <property type="entry name" value="THIONIN-LIKE PROTEIN 1"/>
    <property type="match status" value="1"/>
</dbReference>
<accession>A0ABP0XQL6</accession>